<dbReference type="PROSITE" id="PS51384">
    <property type="entry name" value="FAD_FR"/>
    <property type="match status" value="1"/>
</dbReference>
<keyword evidence="3" id="KW-0285">Flavoprotein</keyword>
<dbReference type="Gene3D" id="3.40.50.80">
    <property type="entry name" value="Nucleotide-binding domain of ferredoxin-NADP reductase (FNR) module"/>
    <property type="match status" value="1"/>
</dbReference>
<sequence>MSGPYVTPWRDPPVAAALVVGLPLALVWWAVPEGLPWWRSIAIVSAWGGMGLLLASLVLMVREPRVARFLGGLETAYRWHHRSGVAAYLLLLVHPLALAADAWAESPARAWQALAPWAQSWPVWLGWAALVLLMIGLAATFALNLSYRRWRGLHLVLAAGVPIGLAHVVVLLGSTGSGLALVALALLALGARFVVSDLGVAARPYRVTAVARRAAGVIEASLAPCAAALAVAPGQFVLAAFGEGPHYRGCGEYHPFTVSGVDRDAQLRVAVKALGPCSQRLQDLESGVLVRLQGPFGRFLGARRAEPALWIAGGIGITPFMAALRAGPLDADTTLIYLHREAAGAPFADELAALAAGDPRFELISCATGDRAPDFDALLAQADRLAERMIHVCGPPAMVDALAPRLRARGVAPGAVHFERFDFR</sequence>
<dbReference type="SUPFAM" id="SSF63380">
    <property type="entry name" value="Riboflavin synthase domain-like"/>
    <property type="match status" value="1"/>
</dbReference>
<dbReference type="Pfam" id="PF00175">
    <property type="entry name" value="NAD_binding_1"/>
    <property type="match status" value="1"/>
</dbReference>
<organism evidence="15 16">
    <name type="scientific">Aromatoleum bremense</name>
    <dbReference type="NCBI Taxonomy" id="76115"/>
    <lineage>
        <taxon>Bacteria</taxon>
        <taxon>Pseudomonadati</taxon>
        <taxon>Pseudomonadota</taxon>
        <taxon>Betaproteobacteria</taxon>
        <taxon>Rhodocyclales</taxon>
        <taxon>Rhodocyclaceae</taxon>
        <taxon>Aromatoleum</taxon>
    </lineage>
</organism>
<gene>
    <name evidence="15" type="ORF">GPA24_15230</name>
</gene>
<evidence type="ECO:0000256" key="13">
    <source>
        <dbReference type="SAM" id="Phobius"/>
    </source>
</evidence>
<feature type="transmembrane region" description="Helical" evidence="13">
    <location>
        <begin position="37"/>
        <end position="61"/>
    </location>
</feature>
<dbReference type="SUPFAM" id="SSF52343">
    <property type="entry name" value="Ferredoxin reductase-like, C-terminal NADP-linked domain"/>
    <property type="match status" value="1"/>
</dbReference>
<evidence type="ECO:0000256" key="12">
    <source>
        <dbReference type="ARBA" id="ARBA00023136"/>
    </source>
</evidence>
<dbReference type="PANTHER" id="PTHR47354:SF8">
    <property type="entry name" value="1,2-PHENYLACETYL-COA EPOXIDASE, SUBUNIT E"/>
    <property type="match status" value="1"/>
</dbReference>
<comment type="caution">
    <text evidence="15">The sequence shown here is derived from an EMBL/GenBank/DDBJ whole genome shotgun (WGS) entry which is preliminary data.</text>
</comment>
<keyword evidence="6" id="KW-0479">Metal-binding</keyword>
<evidence type="ECO:0000256" key="5">
    <source>
        <dbReference type="ARBA" id="ARBA00022714"/>
    </source>
</evidence>
<keyword evidence="7" id="KW-0274">FAD</keyword>
<evidence type="ECO:0000256" key="2">
    <source>
        <dbReference type="ARBA" id="ARBA00004141"/>
    </source>
</evidence>
<dbReference type="EMBL" id="WTVP01000050">
    <property type="protein sequence ID" value="NMG16863.1"/>
    <property type="molecule type" value="Genomic_DNA"/>
</dbReference>
<dbReference type="Pfam" id="PF01794">
    <property type="entry name" value="Ferric_reduct"/>
    <property type="match status" value="1"/>
</dbReference>
<keyword evidence="11" id="KW-0411">Iron-sulfur</keyword>
<comment type="subcellular location">
    <subcellularLocation>
        <location evidence="2">Membrane</location>
        <topology evidence="2">Multi-pass membrane protein</topology>
    </subcellularLocation>
</comment>
<keyword evidence="12 13" id="KW-0472">Membrane</keyword>
<accession>A0ABX1NYJ7</accession>
<comment type="cofactor">
    <cofactor evidence="1">
        <name>FAD</name>
        <dbReference type="ChEBI" id="CHEBI:57692"/>
    </cofactor>
</comment>
<evidence type="ECO:0000256" key="3">
    <source>
        <dbReference type="ARBA" id="ARBA00022630"/>
    </source>
</evidence>
<feature type="transmembrane region" description="Helical" evidence="13">
    <location>
        <begin position="85"/>
        <end position="104"/>
    </location>
</feature>
<name>A0ABX1NYJ7_9RHOO</name>
<dbReference type="RefSeq" id="WP_169203423.1">
    <property type="nucleotide sequence ID" value="NZ_CP059467.1"/>
</dbReference>
<evidence type="ECO:0000256" key="4">
    <source>
        <dbReference type="ARBA" id="ARBA00022692"/>
    </source>
</evidence>
<evidence type="ECO:0000256" key="7">
    <source>
        <dbReference type="ARBA" id="ARBA00022827"/>
    </source>
</evidence>
<dbReference type="Proteomes" id="UP000633943">
    <property type="component" value="Unassembled WGS sequence"/>
</dbReference>
<evidence type="ECO:0000313" key="16">
    <source>
        <dbReference type="Proteomes" id="UP000633943"/>
    </source>
</evidence>
<reference evidence="15 16" key="1">
    <citation type="submission" date="2019-12" db="EMBL/GenBank/DDBJ databases">
        <title>Comparative genomics gives insights into the taxonomy of the Azoarcus-Aromatoleum group and reveals separate origins of nif in the plant-associated Azoarcus and non-plant-associated Aromatoleum sub-groups.</title>
        <authorList>
            <person name="Lafos M."/>
            <person name="Maluk M."/>
            <person name="Batista M."/>
            <person name="Junghare M."/>
            <person name="Carmona M."/>
            <person name="Faoro H."/>
            <person name="Cruz L.M."/>
            <person name="Battistoni F."/>
            <person name="De Souza E."/>
            <person name="Pedrosa F."/>
            <person name="Chen W.-M."/>
            <person name="Poole P.S."/>
            <person name="Dixon R.A."/>
            <person name="James E.K."/>
        </authorList>
    </citation>
    <scope>NUCLEOTIDE SEQUENCE [LARGE SCALE GENOMIC DNA]</scope>
    <source>
        <strain evidence="15 16">PbN1</strain>
    </source>
</reference>
<evidence type="ECO:0000256" key="11">
    <source>
        <dbReference type="ARBA" id="ARBA00023014"/>
    </source>
</evidence>
<feature type="transmembrane region" description="Helical" evidence="13">
    <location>
        <begin position="124"/>
        <end position="145"/>
    </location>
</feature>
<protein>
    <submittedName>
        <fullName evidence="15">Oxidoreductase</fullName>
    </submittedName>
</protein>
<evidence type="ECO:0000256" key="9">
    <source>
        <dbReference type="ARBA" id="ARBA00023002"/>
    </source>
</evidence>
<dbReference type="Gene3D" id="2.40.30.10">
    <property type="entry name" value="Translation factors"/>
    <property type="match status" value="1"/>
</dbReference>
<keyword evidence="16" id="KW-1185">Reference proteome</keyword>
<evidence type="ECO:0000313" key="15">
    <source>
        <dbReference type="EMBL" id="NMG16863.1"/>
    </source>
</evidence>
<keyword evidence="8 13" id="KW-1133">Transmembrane helix</keyword>
<proteinExistence type="predicted"/>
<feature type="transmembrane region" description="Helical" evidence="13">
    <location>
        <begin position="12"/>
        <end position="31"/>
    </location>
</feature>
<feature type="transmembrane region" description="Helical" evidence="13">
    <location>
        <begin position="152"/>
        <end position="172"/>
    </location>
</feature>
<evidence type="ECO:0000259" key="14">
    <source>
        <dbReference type="PROSITE" id="PS51384"/>
    </source>
</evidence>
<feature type="domain" description="FAD-binding FR-type" evidence="14">
    <location>
        <begin position="200"/>
        <end position="302"/>
    </location>
</feature>
<keyword evidence="9" id="KW-0560">Oxidoreductase</keyword>
<dbReference type="InterPro" id="IPR017927">
    <property type="entry name" value="FAD-bd_FR_type"/>
</dbReference>
<keyword evidence="4 13" id="KW-0812">Transmembrane</keyword>
<dbReference type="InterPro" id="IPR013130">
    <property type="entry name" value="Fe3_Rdtase_TM_dom"/>
</dbReference>
<dbReference type="PANTHER" id="PTHR47354">
    <property type="entry name" value="NADH OXIDOREDUCTASE HCR"/>
    <property type="match status" value="1"/>
</dbReference>
<evidence type="ECO:0000256" key="6">
    <source>
        <dbReference type="ARBA" id="ARBA00022723"/>
    </source>
</evidence>
<evidence type="ECO:0000256" key="10">
    <source>
        <dbReference type="ARBA" id="ARBA00023004"/>
    </source>
</evidence>
<dbReference type="InterPro" id="IPR050415">
    <property type="entry name" value="MRET"/>
</dbReference>
<evidence type="ECO:0000256" key="8">
    <source>
        <dbReference type="ARBA" id="ARBA00022989"/>
    </source>
</evidence>
<dbReference type="InterPro" id="IPR017938">
    <property type="entry name" value="Riboflavin_synthase-like_b-brl"/>
</dbReference>
<feature type="transmembrane region" description="Helical" evidence="13">
    <location>
        <begin position="178"/>
        <end position="195"/>
    </location>
</feature>
<keyword evidence="10" id="KW-0408">Iron</keyword>
<dbReference type="InterPro" id="IPR039261">
    <property type="entry name" value="FNR_nucleotide-bd"/>
</dbReference>
<dbReference type="InterPro" id="IPR001433">
    <property type="entry name" value="OxRdtase_FAD/NAD-bd"/>
</dbReference>
<evidence type="ECO:0000256" key="1">
    <source>
        <dbReference type="ARBA" id="ARBA00001974"/>
    </source>
</evidence>
<keyword evidence="5" id="KW-0001">2Fe-2S</keyword>